<feature type="transmembrane region" description="Helical" evidence="1">
    <location>
        <begin position="78"/>
        <end position="96"/>
    </location>
</feature>
<feature type="transmembrane region" description="Helical" evidence="1">
    <location>
        <begin position="44"/>
        <end position="66"/>
    </location>
</feature>
<keyword evidence="1" id="KW-0812">Transmembrane</keyword>
<evidence type="ECO:0008006" key="5">
    <source>
        <dbReference type="Google" id="ProtNLM"/>
    </source>
</evidence>
<proteinExistence type="predicted"/>
<evidence type="ECO:0000256" key="1">
    <source>
        <dbReference type="SAM" id="Phobius"/>
    </source>
</evidence>
<keyword evidence="1" id="KW-1133">Transmembrane helix</keyword>
<evidence type="ECO:0000313" key="4">
    <source>
        <dbReference type="Proteomes" id="UP000214720"/>
    </source>
</evidence>
<dbReference type="AlphaFoldDB" id="A0A226X590"/>
<feature type="chain" id="PRO_5012488873" description="Conjugal transfer protein" evidence="2">
    <location>
        <begin position="29"/>
        <end position="101"/>
    </location>
</feature>
<dbReference type="EMBL" id="MTHB01000057">
    <property type="protein sequence ID" value="OXC78604.1"/>
    <property type="molecule type" value="Genomic_DNA"/>
</dbReference>
<comment type="caution">
    <text evidence="3">The sequence shown here is derived from an EMBL/GenBank/DDBJ whole genome shotgun (WGS) entry which is preliminary data.</text>
</comment>
<dbReference type="RefSeq" id="WP_256982399.1">
    <property type="nucleotide sequence ID" value="NZ_MTHB01000057.1"/>
</dbReference>
<dbReference type="Proteomes" id="UP000214720">
    <property type="component" value="Unassembled WGS sequence"/>
</dbReference>
<sequence>MKLSIKPSVRLSALLGSTLAVTSGAANSSGLDSGTTAVTSFEVWFYALGGILAICYLLWVGLQCWSNKADWVHDFGGAIAKVAAVGSVSVLAPWAWTLMTS</sequence>
<keyword evidence="2" id="KW-0732">Signal</keyword>
<gene>
    <name evidence="3" type="ORF">BSU04_10770</name>
</gene>
<reference evidence="4" key="1">
    <citation type="submission" date="2017-01" db="EMBL/GenBank/DDBJ databases">
        <title>Genome Analysis of Deinococcus marmoris KOPRI26562.</title>
        <authorList>
            <person name="Kim J.H."/>
            <person name="Oh H.-M."/>
        </authorList>
    </citation>
    <scope>NUCLEOTIDE SEQUENCE [LARGE SCALE GENOMIC DNA]</scope>
    <source>
        <strain evidence="4">PAMC 26633</strain>
    </source>
</reference>
<organism evidence="3 4">
    <name type="scientific">Caballeronia sordidicola</name>
    <name type="common">Burkholderia sordidicola</name>
    <dbReference type="NCBI Taxonomy" id="196367"/>
    <lineage>
        <taxon>Bacteria</taxon>
        <taxon>Pseudomonadati</taxon>
        <taxon>Pseudomonadota</taxon>
        <taxon>Betaproteobacteria</taxon>
        <taxon>Burkholderiales</taxon>
        <taxon>Burkholderiaceae</taxon>
        <taxon>Caballeronia</taxon>
    </lineage>
</organism>
<evidence type="ECO:0000313" key="3">
    <source>
        <dbReference type="EMBL" id="OXC78604.1"/>
    </source>
</evidence>
<keyword evidence="1" id="KW-0472">Membrane</keyword>
<name>A0A226X590_CABSO</name>
<accession>A0A226X590</accession>
<evidence type="ECO:0000256" key="2">
    <source>
        <dbReference type="SAM" id="SignalP"/>
    </source>
</evidence>
<protein>
    <recommendedName>
        <fullName evidence="5">Conjugal transfer protein</fullName>
    </recommendedName>
</protein>
<feature type="signal peptide" evidence="2">
    <location>
        <begin position="1"/>
        <end position="28"/>
    </location>
</feature>